<feature type="signal peptide" evidence="1">
    <location>
        <begin position="1"/>
        <end position="20"/>
    </location>
</feature>
<dbReference type="PANTHER" id="PTHR22802:SF465">
    <property type="entry name" value="AT17652P-RELATED"/>
    <property type="match status" value="1"/>
</dbReference>
<dbReference type="SUPFAM" id="SSF56436">
    <property type="entry name" value="C-type lectin-like"/>
    <property type="match status" value="1"/>
</dbReference>
<dbReference type="EMBL" id="OU900102">
    <property type="protein sequence ID" value="CAG9864866.1"/>
    <property type="molecule type" value="Genomic_DNA"/>
</dbReference>
<dbReference type="InterPro" id="IPR016186">
    <property type="entry name" value="C-type_lectin-like/link_sf"/>
</dbReference>
<evidence type="ECO:0000259" key="2">
    <source>
        <dbReference type="PROSITE" id="PS50041"/>
    </source>
</evidence>
<protein>
    <recommendedName>
        <fullName evidence="2">C-type lectin domain-containing protein</fullName>
    </recommendedName>
</protein>
<dbReference type="CDD" id="cd00037">
    <property type="entry name" value="CLECT"/>
    <property type="match status" value="1"/>
</dbReference>
<evidence type="ECO:0000313" key="4">
    <source>
        <dbReference type="Proteomes" id="UP001153712"/>
    </source>
</evidence>
<keyword evidence="1" id="KW-0732">Signal</keyword>
<name>A0A9N9U1E1_PHYSR</name>
<dbReference type="Proteomes" id="UP001153712">
    <property type="component" value="Chromosome 9"/>
</dbReference>
<evidence type="ECO:0000313" key="3">
    <source>
        <dbReference type="EMBL" id="CAG9864866.1"/>
    </source>
</evidence>
<dbReference type="InterPro" id="IPR051004">
    <property type="entry name" value="DC-SIGN_domain-containing"/>
</dbReference>
<dbReference type="Gene3D" id="3.10.100.10">
    <property type="entry name" value="Mannose-Binding Protein A, subunit A"/>
    <property type="match status" value="1"/>
</dbReference>
<dbReference type="InterPro" id="IPR016187">
    <property type="entry name" value="CTDL_fold"/>
</dbReference>
<dbReference type="Pfam" id="PF00059">
    <property type="entry name" value="Lectin_C"/>
    <property type="match status" value="1"/>
</dbReference>
<keyword evidence="4" id="KW-1185">Reference proteome</keyword>
<proteinExistence type="predicted"/>
<dbReference type="SMART" id="SM00034">
    <property type="entry name" value="CLECT"/>
    <property type="match status" value="1"/>
</dbReference>
<dbReference type="OrthoDB" id="6746664at2759"/>
<feature type="domain" description="C-type lectin" evidence="2">
    <location>
        <begin position="38"/>
        <end position="154"/>
    </location>
</feature>
<dbReference type="PANTHER" id="PTHR22802">
    <property type="entry name" value="C-TYPE LECTIN SUPERFAMILY MEMBER"/>
    <property type="match status" value="1"/>
</dbReference>
<dbReference type="PROSITE" id="PS50041">
    <property type="entry name" value="C_TYPE_LECTIN_2"/>
    <property type="match status" value="1"/>
</dbReference>
<sequence>MFSIKFCFLFLSVLASLAVGYVIEETSANRPWSHVLDSNNKTYYVYLTPSYSYKAAKATCEKYDLRVLTIESEEESKRVTDLLLSEVGYLYKTFWTSGTRLQDDKLLDYWIWDTTQEKIKFFDWGTGEPTGENENCIQIILNEFSKGSWNSYFCKNSDLTAYVVCETY</sequence>
<evidence type="ECO:0000256" key="1">
    <source>
        <dbReference type="SAM" id="SignalP"/>
    </source>
</evidence>
<dbReference type="InterPro" id="IPR001304">
    <property type="entry name" value="C-type_lectin-like"/>
</dbReference>
<accession>A0A9N9U1E1</accession>
<feature type="chain" id="PRO_5040484794" description="C-type lectin domain-containing protein" evidence="1">
    <location>
        <begin position="21"/>
        <end position="168"/>
    </location>
</feature>
<gene>
    <name evidence="3" type="ORF">PHYEVI_LOCUS11116</name>
</gene>
<organism evidence="3 4">
    <name type="scientific">Phyllotreta striolata</name>
    <name type="common">Striped flea beetle</name>
    <name type="synonym">Crioceris striolata</name>
    <dbReference type="NCBI Taxonomy" id="444603"/>
    <lineage>
        <taxon>Eukaryota</taxon>
        <taxon>Metazoa</taxon>
        <taxon>Ecdysozoa</taxon>
        <taxon>Arthropoda</taxon>
        <taxon>Hexapoda</taxon>
        <taxon>Insecta</taxon>
        <taxon>Pterygota</taxon>
        <taxon>Neoptera</taxon>
        <taxon>Endopterygota</taxon>
        <taxon>Coleoptera</taxon>
        <taxon>Polyphaga</taxon>
        <taxon>Cucujiformia</taxon>
        <taxon>Chrysomeloidea</taxon>
        <taxon>Chrysomelidae</taxon>
        <taxon>Galerucinae</taxon>
        <taxon>Alticini</taxon>
        <taxon>Phyllotreta</taxon>
    </lineage>
</organism>
<dbReference type="AlphaFoldDB" id="A0A9N9U1E1"/>
<reference evidence="3" key="1">
    <citation type="submission" date="2022-01" db="EMBL/GenBank/DDBJ databases">
        <authorList>
            <person name="King R."/>
        </authorList>
    </citation>
    <scope>NUCLEOTIDE SEQUENCE</scope>
</reference>